<organism evidence="1 2">
    <name type="scientific">Folsomia candida</name>
    <name type="common">Springtail</name>
    <dbReference type="NCBI Taxonomy" id="158441"/>
    <lineage>
        <taxon>Eukaryota</taxon>
        <taxon>Metazoa</taxon>
        <taxon>Ecdysozoa</taxon>
        <taxon>Arthropoda</taxon>
        <taxon>Hexapoda</taxon>
        <taxon>Collembola</taxon>
        <taxon>Entomobryomorpha</taxon>
        <taxon>Isotomoidea</taxon>
        <taxon>Isotomidae</taxon>
        <taxon>Proisotominae</taxon>
        <taxon>Folsomia</taxon>
    </lineage>
</organism>
<name>A0A226E2S2_FOLCA</name>
<protein>
    <submittedName>
        <fullName evidence="1">Uncharacterized protein</fullName>
    </submittedName>
</protein>
<evidence type="ECO:0000313" key="1">
    <source>
        <dbReference type="EMBL" id="OXA51277.1"/>
    </source>
</evidence>
<gene>
    <name evidence="1" type="ORF">Fcan01_14231</name>
</gene>
<dbReference type="EMBL" id="LNIX01000008">
    <property type="protein sequence ID" value="OXA51277.1"/>
    <property type="molecule type" value="Genomic_DNA"/>
</dbReference>
<comment type="caution">
    <text evidence="1">The sequence shown here is derived from an EMBL/GenBank/DDBJ whole genome shotgun (WGS) entry which is preliminary data.</text>
</comment>
<reference evidence="1 2" key="1">
    <citation type="submission" date="2015-12" db="EMBL/GenBank/DDBJ databases">
        <title>The genome of Folsomia candida.</title>
        <authorList>
            <person name="Faddeeva A."/>
            <person name="Derks M.F."/>
            <person name="Anvar Y."/>
            <person name="Smit S."/>
            <person name="Van Straalen N."/>
            <person name="Roelofs D."/>
        </authorList>
    </citation>
    <scope>NUCLEOTIDE SEQUENCE [LARGE SCALE GENOMIC DNA]</scope>
    <source>
        <strain evidence="1 2">VU population</strain>
        <tissue evidence="1">Whole body</tissue>
    </source>
</reference>
<dbReference type="AlphaFoldDB" id="A0A226E2S2"/>
<accession>A0A226E2S2</accession>
<sequence>MPTPTEQNFFLTAFKILDKHQGTQWLRKYNELLQYSPNGRINWTEIPGLLISGGPIGYTGAIKRICELLIATKQQSPRDTRLKGQYNTLVRLAKEVYQSRRSHQGDVQRQKGLFTYILFKLSICTCIQDDDTLKHVAAKKVWKDAWLMLLEEM</sequence>
<proteinExistence type="predicted"/>
<keyword evidence="2" id="KW-1185">Reference proteome</keyword>
<dbReference type="Proteomes" id="UP000198287">
    <property type="component" value="Unassembled WGS sequence"/>
</dbReference>
<evidence type="ECO:0000313" key="2">
    <source>
        <dbReference type="Proteomes" id="UP000198287"/>
    </source>
</evidence>